<dbReference type="PANTHER" id="PTHR30093">
    <property type="entry name" value="GENERAL SECRETION PATHWAY PROTEIN G"/>
    <property type="match status" value="1"/>
</dbReference>
<evidence type="ECO:0000256" key="3">
    <source>
        <dbReference type="RuleBase" id="RU000389"/>
    </source>
</evidence>
<dbReference type="GO" id="GO:0009289">
    <property type="term" value="C:pilus"/>
    <property type="evidence" value="ECO:0007669"/>
    <property type="project" value="InterPro"/>
</dbReference>
<protein>
    <submittedName>
        <fullName evidence="5">Fimbrial protein</fullName>
    </submittedName>
</protein>
<evidence type="ECO:0000313" key="5">
    <source>
        <dbReference type="EMBL" id="BBL35775.1"/>
    </source>
</evidence>
<dbReference type="KEGG" id="nst:Nstercoris_02051"/>
<accession>A0A4Y1YT19</accession>
<name>A0A4Y1YT19_9PROT</name>
<keyword evidence="6" id="KW-1185">Reference proteome</keyword>
<keyword evidence="4" id="KW-1133">Transmembrane helix</keyword>
<dbReference type="SUPFAM" id="SSF54523">
    <property type="entry name" value="Pili subunits"/>
    <property type="match status" value="1"/>
</dbReference>
<dbReference type="Proteomes" id="UP000316473">
    <property type="component" value="Chromosome"/>
</dbReference>
<keyword evidence="4" id="KW-0472">Membrane</keyword>
<feature type="transmembrane region" description="Helical" evidence="4">
    <location>
        <begin position="7"/>
        <end position="31"/>
    </location>
</feature>
<evidence type="ECO:0000256" key="4">
    <source>
        <dbReference type="SAM" id="Phobius"/>
    </source>
</evidence>
<dbReference type="Pfam" id="PF07963">
    <property type="entry name" value="N_methyl"/>
    <property type="match status" value="1"/>
</dbReference>
<gene>
    <name evidence="5" type="ORF">Nstercoris_02051</name>
</gene>
<dbReference type="InterPro" id="IPR001082">
    <property type="entry name" value="Pilin"/>
</dbReference>
<dbReference type="PROSITE" id="PS00409">
    <property type="entry name" value="PROKAR_NTER_METHYL"/>
    <property type="match status" value="1"/>
</dbReference>
<dbReference type="PANTHER" id="PTHR30093:SF34">
    <property type="entry name" value="PREPILIN PEPTIDASE-DEPENDENT PROTEIN D"/>
    <property type="match status" value="1"/>
</dbReference>
<evidence type="ECO:0000313" key="6">
    <source>
        <dbReference type="Proteomes" id="UP000316473"/>
    </source>
</evidence>
<comment type="similarity">
    <text evidence="1 3">Belongs to the N-Me-Phe pilin family.</text>
</comment>
<keyword evidence="3" id="KW-0281">Fimbrium</keyword>
<dbReference type="EMBL" id="AP019755">
    <property type="protein sequence ID" value="BBL35775.1"/>
    <property type="molecule type" value="Genomic_DNA"/>
</dbReference>
<sequence>MQQVQKGFTLIELMIVVAIIGILAAVAIPAYSDYQAKSKVTAGLAEISAGKTAYEDFVNNGGTINTPSDIGLASSTGNCSDISVATDGITCKLTNAPAQVNGKTIALDRTNNGVWSCSSTDIDEKYLPKSCQADAGNTPDPANDN</sequence>
<reference evidence="5 6" key="1">
    <citation type="submission" date="2019-06" db="EMBL/GenBank/DDBJ databases">
        <title>Nitrosomonas stercoris KYUHI-S whole genome shotgun sequence.</title>
        <authorList>
            <person name="Nakagawa T."/>
            <person name="Tsuchiya Y."/>
            <person name="Takahashi R."/>
        </authorList>
    </citation>
    <scope>NUCLEOTIDE SEQUENCE [LARGE SCALE GENOMIC DNA]</scope>
    <source>
        <strain evidence="5 6">KYUHI-S</strain>
    </source>
</reference>
<keyword evidence="4" id="KW-0812">Transmembrane</keyword>
<dbReference type="Pfam" id="PF00114">
    <property type="entry name" value="Pilin"/>
    <property type="match status" value="1"/>
</dbReference>
<evidence type="ECO:0000256" key="2">
    <source>
        <dbReference type="ARBA" id="ARBA00022481"/>
    </source>
</evidence>
<dbReference type="GO" id="GO:0007155">
    <property type="term" value="P:cell adhesion"/>
    <property type="evidence" value="ECO:0007669"/>
    <property type="project" value="InterPro"/>
</dbReference>
<proteinExistence type="inferred from homology"/>
<dbReference type="InterPro" id="IPR012902">
    <property type="entry name" value="N_methyl_site"/>
</dbReference>
<dbReference type="Gene3D" id="3.30.700.10">
    <property type="entry name" value="Glycoprotein, Type 4 Pilin"/>
    <property type="match status" value="1"/>
</dbReference>
<keyword evidence="2" id="KW-0488">Methylation</keyword>
<dbReference type="InterPro" id="IPR045584">
    <property type="entry name" value="Pilin-like"/>
</dbReference>
<dbReference type="AlphaFoldDB" id="A0A4Y1YT19"/>
<organism evidence="5 6">
    <name type="scientific">Nitrosomonas stercoris</name>
    <dbReference type="NCBI Taxonomy" id="1444684"/>
    <lineage>
        <taxon>Bacteria</taxon>
        <taxon>Pseudomonadati</taxon>
        <taxon>Pseudomonadota</taxon>
        <taxon>Betaproteobacteria</taxon>
        <taxon>Nitrosomonadales</taxon>
        <taxon>Nitrosomonadaceae</taxon>
        <taxon>Nitrosomonas</taxon>
    </lineage>
</organism>
<dbReference type="NCBIfam" id="TIGR02532">
    <property type="entry name" value="IV_pilin_GFxxxE"/>
    <property type="match status" value="1"/>
</dbReference>
<evidence type="ECO:0000256" key="1">
    <source>
        <dbReference type="ARBA" id="ARBA00005233"/>
    </source>
</evidence>